<name>A0A9P4JR63_9PLEO</name>
<evidence type="ECO:0000313" key="1">
    <source>
        <dbReference type="EMBL" id="KAF2202889.1"/>
    </source>
</evidence>
<dbReference type="OrthoDB" id="410267at2759"/>
<dbReference type="AlphaFoldDB" id="A0A9P4JR63"/>
<keyword evidence="2" id="KW-1185">Reference proteome</keyword>
<evidence type="ECO:0008006" key="3">
    <source>
        <dbReference type="Google" id="ProtNLM"/>
    </source>
</evidence>
<proteinExistence type="predicted"/>
<accession>A0A9P4JR63</accession>
<evidence type="ECO:0000313" key="2">
    <source>
        <dbReference type="Proteomes" id="UP000799536"/>
    </source>
</evidence>
<gene>
    <name evidence="1" type="ORF">GQ43DRAFT_439301</name>
</gene>
<reference evidence="1" key="1">
    <citation type="journal article" date="2020" name="Stud. Mycol.">
        <title>101 Dothideomycetes genomes: a test case for predicting lifestyles and emergence of pathogens.</title>
        <authorList>
            <person name="Haridas S."/>
            <person name="Albert R."/>
            <person name="Binder M."/>
            <person name="Bloem J."/>
            <person name="Labutti K."/>
            <person name="Salamov A."/>
            <person name="Andreopoulos B."/>
            <person name="Baker S."/>
            <person name="Barry K."/>
            <person name="Bills G."/>
            <person name="Bluhm B."/>
            <person name="Cannon C."/>
            <person name="Castanera R."/>
            <person name="Culley D."/>
            <person name="Daum C."/>
            <person name="Ezra D."/>
            <person name="Gonzalez J."/>
            <person name="Henrissat B."/>
            <person name="Kuo A."/>
            <person name="Liang C."/>
            <person name="Lipzen A."/>
            <person name="Lutzoni F."/>
            <person name="Magnuson J."/>
            <person name="Mondo S."/>
            <person name="Nolan M."/>
            <person name="Ohm R."/>
            <person name="Pangilinan J."/>
            <person name="Park H.-J."/>
            <person name="Ramirez L."/>
            <person name="Alfaro M."/>
            <person name="Sun H."/>
            <person name="Tritt A."/>
            <person name="Yoshinaga Y."/>
            <person name="Zwiers L.-H."/>
            <person name="Turgeon B."/>
            <person name="Goodwin S."/>
            <person name="Spatafora J."/>
            <person name="Crous P."/>
            <person name="Grigoriev I."/>
        </authorList>
    </citation>
    <scope>NUCLEOTIDE SEQUENCE</scope>
    <source>
        <strain evidence="1">ATCC 74209</strain>
    </source>
</reference>
<organism evidence="1 2">
    <name type="scientific">Delitschia confertaspora ATCC 74209</name>
    <dbReference type="NCBI Taxonomy" id="1513339"/>
    <lineage>
        <taxon>Eukaryota</taxon>
        <taxon>Fungi</taxon>
        <taxon>Dikarya</taxon>
        <taxon>Ascomycota</taxon>
        <taxon>Pezizomycotina</taxon>
        <taxon>Dothideomycetes</taxon>
        <taxon>Pleosporomycetidae</taxon>
        <taxon>Pleosporales</taxon>
        <taxon>Delitschiaceae</taxon>
        <taxon>Delitschia</taxon>
    </lineage>
</organism>
<protein>
    <recommendedName>
        <fullName evidence="3">Transcription factor domain-containing protein</fullName>
    </recommendedName>
</protein>
<comment type="caution">
    <text evidence="1">The sequence shown here is derived from an EMBL/GenBank/DDBJ whole genome shotgun (WGS) entry which is preliminary data.</text>
</comment>
<dbReference type="Proteomes" id="UP000799536">
    <property type="component" value="Unassembled WGS sequence"/>
</dbReference>
<sequence>MRALYSDGLPAFLSFDTPVDSTWPQWVALSRRLQRVSHYHKIIMIHQSFLGRSFKSPQYMYTRWASTGAAKNIIECMSTVLTDNEPQWWVEQAFVVTAGICLGLDVFHRPDPDLEFKENKSWVEKAILLLHRWQNSALASQGARLLTSLLNERAKRSEGARQTISTDNMGPTCIIQALSDAAEADANDCRSPTAVTQINSDVWLPENMEFDPAIFEQVMDSFPLEVGLDNNTFFGDFFTELF</sequence>
<dbReference type="EMBL" id="ML993920">
    <property type="protein sequence ID" value="KAF2202889.1"/>
    <property type="molecule type" value="Genomic_DNA"/>
</dbReference>